<reference evidence="3 4" key="1">
    <citation type="submission" date="2023-12" db="EMBL/GenBank/DDBJ databases">
        <title>30 novel species of actinomycetes from the DSMZ collection.</title>
        <authorList>
            <person name="Nouioui I."/>
        </authorList>
    </citation>
    <scope>NUCLEOTIDE SEQUENCE [LARGE SCALE GENOMIC DNA]</scope>
    <source>
        <strain evidence="3 4">DSM 41528</strain>
    </source>
</reference>
<proteinExistence type="predicted"/>
<feature type="compositionally biased region" description="Basic and acidic residues" evidence="1">
    <location>
        <begin position="51"/>
        <end position="70"/>
    </location>
</feature>
<dbReference type="RefSeq" id="WP_330821694.1">
    <property type="nucleotide sequence ID" value="NZ_JAZBJP010000005.1"/>
</dbReference>
<dbReference type="Gene3D" id="3.30.9.10">
    <property type="entry name" value="D-Amino Acid Oxidase, subunit A, domain 2"/>
    <property type="match status" value="1"/>
</dbReference>
<dbReference type="InterPro" id="IPR051704">
    <property type="entry name" value="FAD_aromatic-hydroxylase"/>
</dbReference>
<keyword evidence="3" id="KW-0560">Oxidoreductase</keyword>
<keyword evidence="3" id="KW-0503">Monooxygenase</keyword>
<dbReference type="SUPFAM" id="SSF51905">
    <property type="entry name" value="FAD/NAD(P)-binding domain"/>
    <property type="match status" value="1"/>
</dbReference>
<dbReference type="InterPro" id="IPR036188">
    <property type="entry name" value="FAD/NAD-bd_sf"/>
</dbReference>
<evidence type="ECO:0000313" key="4">
    <source>
        <dbReference type="Proteomes" id="UP001307760"/>
    </source>
</evidence>
<evidence type="ECO:0000256" key="1">
    <source>
        <dbReference type="SAM" id="MobiDB-lite"/>
    </source>
</evidence>
<dbReference type="Pfam" id="PF01494">
    <property type="entry name" value="FAD_binding_3"/>
    <property type="match status" value="1"/>
</dbReference>
<dbReference type="InterPro" id="IPR002938">
    <property type="entry name" value="FAD-bd"/>
</dbReference>
<evidence type="ECO:0000313" key="3">
    <source>
        <dbReference type="EMBL" id="MEE4420346.1"/>
    </source>
</evidence>
<dbReference type="EMBL" id="JAZBJP010000005">
    <property type="protein sequence ID" value="MEE4420346.1"/>
    <property type="molecule type" value="Genomic_DNA"/>
</dbReference>
<feature type="region of interest" description="Disordered" evidence="1">
    <location>
        <begin position="48"/>
        <end position="81"/>
    </location>
</feature>
<evidence type="ECO:0000259" key="2">
    <source>
        <dbReference type="Pfam" id="PF01494"/>
    </source>
</evidence>
<organism evidence="3 4">
    <name type="scientific">Streptomyces bugieae</name>
    <dbReference type="NCBI Taxonomy" id="3098223"/>
    <lineage>
        <taxon>Bacteria</taxon>
        <taxon>Bacillati</taxon>
        <taxon>Actinomycetota</taxon>
        <taxon>Actinomycetes</taxon>
        <taxon>Kitasatosporales</taxon>
        <taxon>Streptomycetaceae</taxon>
        <taxon>Streptomyces</taxon>
    </lineage>
</organism>
<dbReference type="GO" id="GO:0004497">
    <property type="term" value="F:monooxygenase activity"/>
    <property type="evidence" value="ECO:0007669"/>
    <property type="project" value="UniProtKB-KW"/>
</dbReference>
<accession>A0ABU7NNB3</accession>
<dbReference type="PANTHER" id="PTHR46865:SF2">
    <property type="entry name" value="MONOOXYGENASE"/>
    <property type="match status" value="1"/>
</dbReference>
<sequence length="506" mass="53001">MSRRMTHDLAHGLAYGLTHGLAHGLTRGLAHGLTRGLTHETTRAQVVKAEAGAEARPDRADGVPGDRPEGRSAGGGGSGRNRTVLISGASVAGPALAYWLCRHGYRPTVVEVAPALRGGGFAVDFRGAAHLTVLERMGLLDEIGRHGTGGGSAMSFIDGQGRQLATLPPEFTGGDLEILRSDLSRILYHHSLTPAADGHPAPEYLFDDTLTSLTPTPDGVHATFARTPSRTFDLVIGADGLHSTVRRLAFGPESDFVSHLGYYVAAWDLPESAGDLAAAPVGYSEPGRTATVGRTPRRSAEPGYVGEAFCVFASAEELTHDRRDLPAHKKAIARAYEGAGWRTPELIDTLRAADELYFDSISRVDVPCWSTGRTALLGDAAYGATLGGMGTGSAIIGAYVLAAELAASPDDHTAAFARYEHRLRPYVTQCQEGGRGTGAFLAPTTQEAIDARNAALNDPATRTAMLQQGHDLSTAITLDDQPPGEPALHATGTAIATAPGTAPGTE</sequence>
<dbReference type="PRINTS" id="PR00420">
    <property type="entry name" value="RNGMNOXGNASE"/>
</dbReference>
<dbReference type="Gene3D" id="3.50.50.60">
    <property type="entry name" value="FAD/NAD(P)-binding domain"/>
    <property type="match status" value="1"/>
</dbReference>
<keyword evidence="4" id="KW-1185">Reference proteome</keyword>
<dbReference type="PANTHER" id="PTHR46865">
    <property type="entry name" value="OXIDOREDUCTASE-RELATED"/>
    <property type="match status" value="1"/>
</dbReference>
<name>A0ABU7NNB3_9ACTN</name>
<comment type="caution">
    <text evidence="3">The sequence shown here is derived from an EMBL/GenBank/DDBJ whole genome shotgun (WGS) entry which is preliminary data.</text>
</comment>
<gene>
    <name evidence="3" type="ORF">V2J85_13365</name>
</gene>
<feature type="domain" description="FAD-binding" evidence="2">
    <location>
        <begin position="83"/>
        <end position="428"/>
    </location>
</feature>
<protein>
    <submittedName>
        <fullName evidence="3">FAD-dependent monooxygenase</fullName>
    </submittedName>
</protein>
<dbReference type="Proteomes" id="UP001307760">
    <property type="component" value="Unassembled WGS sequence"/>
</dbReference>